<accession>A0A167UJ66</accession>
<comment type="caution">
    <text evidence="2">The sequence shown here is derived from an EMBL/GenBank/DDBJ whole genome shotgun (WGS) entry which is preliminary data.</text>
</comment>
<gene>
    <name evidence="2" type="ORF">SPI_04489</name>
</gene>
<feature type="compositionally biased region" description="Low complexity" evidence="1">
    <location>
        <begin position="297"/>
        <end position="310"/>
    </location>
</feature>
<keyword evidence="3" id="KW-1185">Reference proteome</keyword>
<protein>
    <submittedName>
        <fullName evidence="2">Uncharacterized protein</fullName>
    </submittedName>
</protein>
<dbReference type="Proteomes" id="UP000076874">
    <property type="component" value="Unassembled WGS sequence"/>
</dbReference>
<feature type="compositionally biased region" description="Low complexity" evidence="1">
    <location>
        <begin position="32"/>
        <end position="46"/>
    </location>
</feature>
<dbReference type="STRING" id="1081102.A0A167UJ66"/>
<organism evidence="2 3">
    <name type="scientific">Niveomyces insectorum RCEF 264</name>
    <dbReference type="NCBI Taxonomy" id="1081102"/>
    <lineage>
        <taxon>Eukaryota</taxon>
        <taxon>Fungi</taxon>
        <taxon>Dikarya</taxon>
        <taxon>Ascomycota</taxon>
        <taxon>Pezizomycotina</taxon>
        <taxon>Sordariomycetes</taxon>
        <taxon>Hypocreomycetidae</taxon>
        <taxon>Hypocreales</taxon>
        <taxon>Cordycipitaceae</taxon>
        <taxon>Niveomyces</taxon>
    </lineage>
</organism>
<evidence type="ECO:0000313" key="3">
    <source>
        <dbReference type="Proteomes" id="UP000076874"/>
    </source>
</evidence>
<feature type="region of interest" description="Disordered" evidence="1">
    <location>
        <begin position="16"/>
        <end position="46"/>
    </location>
</feature>
<dbReference type="EMBL" id="AZHD01000007">
    <property type="protein sequence ID" value="OAA61630.1"/>
    <property type="molecule type" value="Genomic_DNA"/>
</dbReference>
<reference evidence="2 3" key="1">
    <citation type="journal article" date="2016" name="Genome Biol. Evol.">
        <title>Divergent and convergent evolution of fungal pathogenicity.</title>
        <authorList>
            <person name="Shang Y."/>
            <person name="Xiao G."/>
            <person name="Zheng P."/>
            <person name="Cen K."/>
            <person name="Zhan S."/>
            <person name="Wang C."/>
        </authorList>
    </citation>
    <scope>NUCLEOTIDE SEQUENCE [LARGE SCALE GENOMIC DNA]</scope>
    <source>
        <strain evidence="2 3">RCEF 264</strain>
    </source>
</reference>
<name>A0A167UJ66_9HYPO</name>
<dbReference type="OrthoDB" id="5197434at2759"/>
<dbReference type="AlphaFoldDB" id="A0A167UJ66"/>
<evidence type="ECO:0000256" key="1">
    <source>
        <dbReference type="SAM" id="MobiDB-lite"/>
    </source>
</evidence>
<evidence type="ECO:0000313" key="2">
    <source>
        <dbReference type="EMBL" id="OAA61630.1"/>
    </source>
</evidence>
<proteinExistence type="predicted"/>
<feature type="region of interest" description="Disordered" evidence="1">
    <location>
        <begin position="280"/>
        <end position="310"/>
    </location>
</feature>
<sequence length="441" mass="46488">MSEAALVQVPAGTVAVLPSDEPFSPRPPSPSPSRGGPPTTTTTTTTTTTFAYTSGCSDLDARVFGGGLRGGVVGLSAAGNVGLVLALQVAVRHLSRDTAATVRVVTTHPLATVLRLLRRVVKAAPASDDEGRAGGHLPPKIDILRRVLVSRIYGTDDLRAVLDELEGTVPFRRLWSETTTTTTTTAASTNEVDPSPAPSAVVASTTPRIVVMTEMDHHFKWMRLQGQGVRLHELYGPLLRRLRAWTATAAAAAATATGATGATQTAPLVLVLNSTGARYRPLGGPTVGEAEEGPGGDDNNNNNNNNNNINDDAGYRLALSVLQAPPPQQHPQHIRREAFRVGCQAVARAQGLEPRYKGLMDYLCGLHVCFTPLPPDAAQLWRGMVDDADATAAANAEDARSSGAFWAVTVESDENEISSAIYDRVGVVYLADGTLHDAIAS</sequence>
<feature type="region of interest" description="Disordered" evidence="1">
    <location>
        <begin position="180"/>
        <end position="201"/>
    </location>
</feature>